<accession>A0ABT8EM57</accession>
<dbReference type="Pfam" id="PF01161">
    <property type="entry name" value="PBP"/>
    <property type="match status" value="1"/>
</dbReference>
<dbReference type="GO" id="GO:0004860">
    <property type="term" value="F:protein kinase inhibitor activity"/>
    <property type="evidence" value="ECO:0007669"/>
    <property type="project" value="UniProtKB-KW"/>
</dbReference>
<dbReference type="RefSeq" id="WP_266123409.1">
    <property type="nucleotide sequence ID" value="NZ_JAJHNU010000004.1"/>
</dbReference>
<gene>
    <name evidence="1" type="ORF">LMS43_13830</name>
</gene>
<dbReference type="CDD" id="cd00865">
    <property type="entry name" value="PEBP_bact_arch"/>
    <property type="match status" value="1"/>
</dbReference>
<dbReference type="InterPro" id="IPR008914">
    <property type="entry name" value="PEBP"/>
</dbReference>
<dbReference type="SUPFAM" id="SSF49777">
    <property type="entry name" value="PEBP-like"/>
    <property type="match status" value="1"/>
</dbReference>
<dbReference type="InterPro" id="IPR036610">
    <property type="entry name" value="PEBP-like_sf"/>
</dbReference>
<keyword evidence="1" id="KW-0649">Protein kinase inhibitor</keyword>
<proteinExistence type="predicted"/>
<dbReference type="Proteomes" id="UP001168613">
    <property type="component" value="Unassembled WGS sequence"/>
</dbReference>
<sequence>MRLYSDSFEDQTPLPERLAFCRYDAQSRVALAGNINPHLAWSDAPVGTKSYAVICHDPDVPSKPDDVNQEGREIPADLPRISFYHWLLVNISGQVQSLAEGSYSKGITPRGKAGPLALDDTRQGVNDYTTWFANDRDMNGDYFGYDGPCPPWNDSIVHRYVFTVYALDVAELPLEGRFTGKDVLQAMAGHILDQASITGLYTLNPRLMNQQ</sequence>
<dbReference type="InterPro" id="IPR005247">
    <property type="entry name" value="YbhB_YbcL/LppC-like"/>
</dbReference>
<dbReference type="PANTHER" id="PTHR30289:SF1">
    <property type="entry name" value="PEBP (PHOSPHATIDYLETHANOLAMINE-BINDING PROTEIN) FAMILY PROTEIN"/>
    <property type="match status" value="1"/>
</dbReference>
<name>A0ABT8EM57_9BURK</name>
<dbReference type="NCBIfam" id="TIGR00481">
    <property type="entry name" value="YbhB/YbcL family Raf kinase inhibitor-like protein"/>
    <property type="match status" value="1"/>
</dbReference>
<organism evidence="1 2">
    <name type="scientific">Alcaligenes endophyticus</name>
    <dbReference type="NCBI Taxonomy" id="1929088"/>
    <lineage>
        <taxon>Bacteria</taxon>
        <taxon>Pseudomonadati</taxon>
        <taxon>Pseudomonadota</taxon>
        <taxon>Betaproteobacteria</taxon>
        <taxon>Burkholderiales</taxon>
        <taxon>Alcaligenaceae</taxon>
        <taxon>Alcaligenes</taxon>
    </lineage>
</organism>
<dbReference type="PANTHER" id="PTHR30289">
    <property type="entry name" value="UNCHARACTERIZED PROTEIN YBCL-RELATED"/>
    <property type="match status" value="1"/>
</dbReference>
<evidence type="ECO:0000313" key="1">
    <source>
        <dbReference type="EMBL" id="MDN4122370.1"/>
    </source>
</evidence>
<protein>
    <submittedName>
        <fullName evidence="1">YbhB/YbcL family Raf kinase inhibitor-like protein</fullName>
    </submittedName>
</protein>
<evidence type="ECO:0000313" key="2">
    <source>
        <dbReference type="Proteomes" id="UP001168613"/>
    </source>
</evidence>
<comment type="caution">
    <text evidence="1">The sequence shown here is derived from an EMBL/GenBank/DDBJ whole genome shotgun (WGS) entry which is preliminary data.</text>
</comment>
<dbReference type="Gene3D" id="3.90.280.10">
    <property type="entry name" value="PEBP-like"/>
    <property type="match status" value="1"/>
</dbReference>
<reference evidence="1" key="1">
    <citation type="submission" date="2021-11" db="EMBL/GenBank/DDBJ databases">
        <title>Draft genome sequence of Alcaligenes endophyticus type strain CCUG 75668T.</title>
        <authorList>
            <person name="Salva-Serra F."/>
            <person name="Duran R.E."/>
            <person name="Seeger M."/>
            <person name="Moore E.R.B."/>
            <person name="Jaen-Luchoro D."/>
        </authorList>
    </citation>
    <scope>NUCLEOTIDE SEQUENCE</scope>
    <source>
        <strain evidence="1">CCUG 75668</strain>
    </source>
</reference>
<keyword evidence="2" id="KW-1185">Reference proteome</keyword>
<dbReference type="EMBL" id="JAJHNU010000004">
    <property type="protein sequence ID" value="MDN4122370.1"/>
    <property type="molecule type" value="Genomic_DNA"/>
</dbReference>